<evidence type="ECO:0008006" key="2">
    <source>
        <dbReference type="Google" id="ProtNLM"/>
    </source>
</evidence>
<dbReference type="SUPFAM" id="SSF56300">
    <property type="entry name" value="Metallo-dependent phosphatases"/>
    <property type="match status" value="1"/>
</dbReference>
<dbReference type="InterPro" id="IPR029052">
    <property type="entry name" value="Metallo-depent_PP-like"/>
</dbReference>
<evidence type="ECO:0000313" key="1">
    <source>
        <dbReference type="EMBL" id="GAG23284.1"/>
    </source>
</evidence>
<reference evidence="1" key="1">
    <citation type="journal article" date="2014" name="Front. Microbiol.">
        <title>High frequency of phylogenetically diverse reductive dehalogenase-homologous genes in deep subseafloor sedimentary metagenomes.</title>
        <authorList>
            <person name="Kawai M."/>
            <person name="Futagami T."/>
            <person name="Toyoda A."/>
            <person name="Takaki Y."/>
            <person name="Nishi S."/>
            <person name="Hori S."/>
            <person name="Arai W."/>
            <person name="Tsubouchi T."/>
            <person name="Morono Y."/>
            <person name="Uchiyama I."/>
            <person name="Ito T."/>
            <person name="Fujiyama A."/>
            <person name="Inagaki F."/>
            <person name="Takami H."/>
        </authorList>
    </citation>
    <scope>NUCLEOTIDE SEQUENCE</scope>
    <source>
        <strain evidence="1">Expedition CK06-06</strain>
    </source>
</reference>
<accession>X0VXV6</accession>
<comment type="caution">
    <text evidence="1">The sequence shown here is derived from an EMBL/GenBank/DDBJ whole genome shotgun (WGS) entry which is preliminary data.</text>
</comment>
<sequence length="178" mass="21308">MGYAIGFKWNPARIFRLKELKLEGLKEKIIAEILTKEFSHKITVTMIDNVVRRYDVWNYIIPIDPEIKIYKGLRLPDDNYMISCDHHAPYYSEKWVNYKLAIAEKFKIKKDIEVGDLFDFDFVSKHPRLDGQRRPDIDYEVLKNDPLIKALNYFDDIYLLRGNHEWRVSRYTDSMLQA</sequence>
<name>X0VXV6_9ZZZZ</name>
<proteinExistence type="predicted"/>
<protein>
    <recommendedName>
        <fullName evidence="2">Calcineurin-like phosphoesterase domain-containing protein</fullName>
    </recommendedName>
</protein>
<organism evidence="1">
    <name type="scientific">marine sediment metagenome</name>
    <dbReference type="NCBI Taxonomy" id="412755"/>
    <lineage>
        <taxon>unclassified sequences</taxon>
        <taxon>metagenomes</taxon>
        <taxon>ecological metagenomes</taxon>
    </lineage>
</organism>
<dbReference type="AlphaFoldDB" id="X0VXV6"/>
<dbReference type="EMBL" id="BARS01038496">
    <property type="protein sequence ID" value="GAG23284.1"/>
    <property type="molecule type" value="Genomic_DNA"/>
</dbReference>
<gene>
    <name evidence="1" type="ORF">S01H1_58901</name>
</gene>
<feature type="non-terminal residue" evidence="1">
    <location>
        <position position="178"/>
    </location>
</feature>